<reference evidence="7 12" key="1">
    <citation type="submission" date="2015-02" db="EMBL/GenBank/DDBJ databases">
        <title>Whole genome shotgun sequencing of cultured foodborne pathogen.</title>
        <authorList>
            <person name="Timme R."/>
            <person name="Allard M.W."/>
            <person name="Strain E."/>
            <person name="Evans P.S."/>
            <person name="Brown E."/>
        </authorList>
    </citation>
    <scope>NUCLEOTIDE SEQUENCE [LARGE SCALE GENOMIC DNA]</scope>
    <source>
        <strain evidence="7 12">GCSL-TSO-24</strain>
    </source>
</reference>
<dbReference type="OrthoDB" id="196195at2"/>
<dbReference type="PATRIC" id="fig|582.24.peg.6665"/>
<organism evidence="7 12">
    <name type="scientific">Morganella morganii</name>
    <name type="common">Proteus morganii</name>
    <dbReference type="NCBI Taxonomy" id="582"/>
    <lineage>
        <taxon>Bacteria</taxon>
        <taxon>Pseudomonadati</taxon>
        <taxon>Pseudomonadota</taxon>
        <taxon>Gammaproteobacteria</taxon>
        <taxon>Enterobacterales</taxon>
        <taxon>Morganellaceae</taxon>
        <taxon>Morganella</taxon>
    </lineage>
</organism>
<dbReference type="NCBIfam" id="NF011992">
    <property type="entry name" value="PRK15448.1"/>
    <property type="match status" value="1"/>
</dbReference>
<dbReference type="EMBL" id="PKLF01000001">
    <property type="protein sequence ID" value="MBE8611079.1"/>
    <property type="molecule type" value="Genomic_DNA"/>
</dbReference>
<evidence type="ECO:0000313" key="5">
    <source>
        <dbReference type="EMBL" id="EMO9457247.1"/>
    </source>
</evidence>
<evidence type="ECO:0000313" key="14">
    <source>
        <dbReference type="Proteomes" id="UP000286908"/>
    </source>
</evidence>
<accession>A0A0A5SJA3</accession>
<reference evidence="6" key="6">
    <citation type="submission" date="2020-10" db="EMBL/GenBank/DDBJ databases">
        <authorList>
            <consortium name="NCBI Pathogen Detection Project"/>
        </authorList>
    </citation>
    <scope>NUCLEOTIDE SEQUENCE</scope>
    <source>
        <strain evidence="6">Morganella morganii ARLG-3209</strain>
    </source>
</reference>
<dbReference type="InterPro" id="IPR004992">
    <property type="entry name" value="EutN_CcmL"/>
</dbReference>
<dbReference type="EMBL" id="JZSH01000452">
    <property type="protein sequence ID" value="KJF75974.1"/>
    <property type="molecule type" value="Genomic_DNA"/>
</dbReference>
<proteinExistence type="inferred from homology"/>
<reference evidence="6" key="4">
    <citation type="journal article" date="2018" name="Genome Biol.">
        <title>SKESA: strategic k-mer extension for scrupulous assemblies.</title>
        <authorList>
            <person name="Souvorov A."/>
            <person name="Agarwala R."/>
            <person name="Lipman D.J."/>
        </authorList>
    </citation>
    <scope>NUCLEOTIDE SEQUENCE</scope>
    <source>
        <strain evidence="6">Morganella morganii ARLG-3209</strain>
    </source>
</reference>
<dbReference type="Proteomes" id="UP000244682">
    <property type="component" value="Chromosome"/>
</dbReference>
<dbReference type="CDD" id="cd01614">
    <property type="entry name" value="EutN_CcmL"/>
    <property type="match status" value="1"/>
</dbReference>
<dbReference type="PROSITE" id="PS51932">
    <property type="entry name" value="BMV"/>
    <property type="match status" value="1"/>
</dbReference>
<evidence type="ECO:0000313" key="8">
    <source>
        <dbReference type="EMBL" id="MBE8611079.1"/>
    </source>
</evidence>
<dbReference type="EMBL" id="CP028956">
    <property type="protein sequence ID" value="AWC92655.1"/>
    <property type="molecule type" value="Genomic_DNA"/>
</dbReference>
<dbReference type="GO" id="GO:0031469">
    <property type="term" value="C:bacterial microcompartment"/>
    <property type="evidence" value="ECO:0007669"/>
    <property type="project" value="UniProtKB-SubCell"/>
</dbReference>
<dbReference type="PANTHER" id="PTHR36539:SF1">
    <property type="entry name" value="BACTERIAL MICROCOMPARTMENT SHELL VERTEX PROTEIN EUTN"/>
    <property type="match status" value="1"/>
</dbReference>
<dbReference type="Gene3D" id="2.40.50.220">
    <property type="entry name" value="EutN/Ccml"/>
    <property type="match status" value="1"/>
</dbReference>
<dbReference type="AlphaFoldDB" id="A0A0A5SJA3"/>
<dbReference type="Proteomes" id="UP000650477">
    <property type="component" value="Unassembled WGS sequence"/>
</dbReference>
<gene>
    <name evidence="5" type="primary">eutN</name>
    <name evidence="4" type="ORF">AM380_02825</name>
    <name evidence="11" type="ORF">CKG00_10195</name>
    <name evidence="8" type="ORF">CYG68_01360</name>
    <name evidence="6" type="ORF">I8608_003361</name>
    <name evidence="9" type="ORF">N0392_11290</name>
    <name evidence="10" type="ORF">OSC06_05935</name>
    <name evidence="5" type="ORF">PN925_002632</name>
    <name evidence="7" type="ORF">UA45_20965</name>
</gene>
<reference evidence="9" key="7">
    <citation type="submission" date="2022-08" db="EMBL/GenBank/DDBJ databases">
        <authorList>
            <person name="Dale J.L."/>
        </authorList>
    </citation>
    <scope>NUCLEOTIDE SEQUENCE</scope>
    <source>
        <strain evidence="9">2022EL-00758</strain>
    </source>
</reference>
<dbReference type="EMBL" id="JAPKIY010000009">
    <property type="protein sequence ID" value="MDS0897505.1"/>
    <property type="molecule type" value="Genomic_DNA"/>
</dbReference>
<evidence type="ECO:0000256" key="2">
    <source>
        <dbReference type="ARBA" id="ARBA00024322"/>
    </source>
</evidence>
<comment type="similarity">
    <text evidence="1">Belongs to the CcmL/EutN family.</text>
</comment>
<reference evidence="5" key="9">
    <citation type="submission" date="2024-02" db="EMBL/GenBank/DDBJ databases">
        <authorList>
            <consortium name="Clinical and Environmental Microbiology Branch: Whole genome sequencing antimicrobial resistance pathogens in the healthcare setting"/>
        </authorList>
    </citation>
    <scope>NUCLEOTIDE SEQUENCE</scope>
    <source>
        <strain evidence="5">2023KU-00017</strain>
    </source>
</reference>
<evidence type="ECO:0000313" key="11">
    <source>
        <dbReference type="EMBL" id="RUT66710.1"/>
    </source>
</evidence>
<dbReference type="SUPFAM" id="SSF159133">
    <property type="entry name" value="EutN/CcmL-like"/>
    <property type="match status" value="1"/>
</dbReference>
<reference evidence="11 14" key="2">
    <citation type="submission" date="2017-08" db="EMBL/GenBank/DDBJ databases">
        <title>Draft genome sequence of pheromone producing symbiont Morganella morganii, of the female New Zealand grass grub Costelytra giveni.</title>
        <authorList>
            <person name="Laugraud A."/>
            <person name="Young S.D."/>
            <person name="Hurst M.H."/>
        </authorList>
    </citation>
    <scope>NUCLEOTIDE SEQUENCE [LARGE SCALE GENOMIC DNA]</scope>
    <source>
        <strain evidence="11 14">MMsCG</strain>
    </source>
</reference>
<evidence type="ECO:0000313" key="9">
    <source>
        <dbReference type="EMBL" id="MCY0790264.1"/>
    </source>
</evidence>
<evidence type="ECO:0000313" key="7">
    <source>
        <dbReference type="EMBL" id="KJF75974.1"/>
    </source>
</evidence>
<dbReference type="STRING" id="582.AL531_00290"/>
<dbReference type="RefSeq" id="WP_004236102.1">
    <property type="nucleotide sequence ID" value="NZ_ABGYJJ040000001.1"/>
</dbReference>
<dbReference type="Proteomes" id="UP001182247">
    <property type="component" value="Unassembled WGS sequence"/>
</dbReference>
<evidence type="ECO:0000256" key="1">
    <source>
        <dbReference type="ARBA" id="ARBA00023608"/>
    </source>
</evidence>
<reference evidence="4 13" key="5">
    <citation type="submission" date="2018-04" db="EMBL/GenBank/DDBJ databases">
        <title>Whole genome sequencing of Morganella morganii AR_0133.</title>
        <authorList>
            <person name="Conlan S."/>
            <person name="Thomas P.J."/>
            <person name="Mullikin J."/>
            <person name="Frank K.M."/>
            <person name="Segre J.A."/>
        </authorList>
    </citation>
    <scope>NUCLEOTIDE SEQUENCE [LARGE SCALE GENOMIC DNA]</scope>
    <source>
        <strain evidence="4 13">AR_0133</strain>
    </source>
</reference>
<sequence length="95" mass="10095">MKLAVVIGQIVCTVRHPGLESDKLLLVEMIDRQGRPNGEVAVATDSIGAGNGEWVLIVSGSSARRAQSKEASPVDLSIIGIVDEAVMESQVIFHK</sequence>
<evidence type="ECO:0000313" key="4">
    <source>
        <dbReference type="EMBL" id="AWC92655.1"/>
    </source>
</evidence>
<evidence type="ECO:0000256" key="3">
    <source>
        <dbReference type="ARBA" id="ARBA00024446"/>
    </source>
</evidence>
<dbReference type="EMBL" id="NRQY01000001">
    <property type="protein sequence ID" value="RUT66710.1"/>
    <property type="molecule type" value="Genomic_DNA"/>
</dbReference>
<comment type="subcellular location">
    <subcellularLocation>
        <location evidence="2">Bacterial microcompartment</location>
    </subcellularLocation>
</comment>
<dbReference type="EMBL" id="ABKJEP030000037">
    <property type="protein sequence ID" value="EMO9457247.1"/>
    <property type="molecule type" value="Genomic_DNA"/>
</dbReference>
<dbReference type="PANTHER" id="PTHR36539">
    <property type="entry name" value="ETHANOLAMINE UTILIZATION PROTEIN EUTN"/>
    <property type="match status" value="1"/>
</dbReference>
<protein>
    <submittedName>
        <fullName evidence="4">Ethanolamine utilization microcompartment protein EutN</fullName>
    </submittedName>
    <submittedName>
        <fullName evidence="7">Ethanolamine utilization protein EutN</fullName>
    </submittedName>
</protein>
<evidence type="ECO:0000313" key="12">
    <source>
        <dbReference type="Proteomes" id="UP000032582"/>
    </source>
</evidence>
<evidence type="ECO:0000313" key="10">
    <source>
        <dbReference type="EMBL" id="MDS0897505.1"/>
    </source>
</evidence>
<dbReference type="Proteomes" id="UP001076655">
    <property type="component" value="Unassembled WGS sequence"/>
</dbReference>
<dbReference type="GeneID" id="93361658"/>
<dbReference type="Proteomes" id="UP000032582">
    <property type="component" value="Unassembled WGS sequence"/>
</dbReference>
<dbReference type="Proteomes" id="UP000865968">
    <property type="component" value="Unassembled WGS sequence"/>
</dbReference>
<dbReference type="Pfam" id="PF03319">
    <property type="entry name" value="EutN_CcmL"/>
    <property type="match status" value="1"/>
</dbReference>
<keyword evidence="3" id="KW-1283">Bacterial microcompartment</keyword>
<dbReference type="EMBL" id="DACSWI010000012">
    <property type="protein sequence ID" value="HAT3810466.1"/>
    <property type="molecule type" value="Genomic_DNA"/>
</dbReference>
<name>A0A0A5SJA3_MORMO</name>
<reference evidence="10" key="8">
    <citation type="submission" date="2023-02" db="EMBL/GenBank/DDBJ databases">
        <title>Detection, antimicrobial susceptibility and genomic characterization of NDM-producing species of Morganellaceae, Yersiniaceae, and Enterobacteriaceae other than Klebsiella.</title>
        <authorList>
            <person name="Camargo C.H."/>
            <person name="Sacchi C.T."/>
            <person name="Campos K.R."/>
        </authorList>
    </citation>
    <scope>NUCLEOTIDE SEQUENCE</scope>
    <source>
        <strain evidence="10">1189_21</strain>
    </source>
</reference>
<dbReference type="Proteomes" id="UP000286908">
    <property type="component" value="Unassembled WGS sequence"/>
</dbReference>
<evidence type="ECO:0000313" key="13">
    <source>
        <dbReference type="Proteomes" id="UP000244682"/>
    </source>
</evidence>
<evidence type="ECO:0000313" key="6">
    <source>
        <dbReference type="EMBL" id="HAT3810466.1"/>
    </source>
</evidence>
<dbReference type="EMBL" id="JAPNMI010000005">
    <property type="protein sequence ID" value="MCY0790264.1"/>
    <property type="molecule type" value="Genomic_DNA"/>
</dbReference>
<reference evidence="8" key="3">
    <citation type="submission" date="2017-12" db="EMBL/GenBank/DDBJ databases">
        <title>Genome sequencing and analysis.</title>
        <authorList>
            <person name="Huang Y.-T."/>
        </authorList>
    </citation>
    <scope>NUCLEOTIDE SEQUENCE</scope>
    <source>
        <strain evidence="8">VGH116</strain>
    </source>
</reference>
<dbReference type="InterPro" id="IPR036677">
    <property type="entry name" value="EutN_CcmL_sf"/>
</dbReference>